<dbReference type="NCBIfam" id="TIGR01926">
    <property type="entry name" value="peroxid_rel"/>
    <property type="match status" value="1"/>
</dbReference>
<name>A0A9W6RRR6_9ACTN</name>
<dbReference type="EMBL" id="BSTJ01000018">
    <property type="protein sequence ID" value="GLY81341.1"/>
    <property type="molecule type" value="Genomic_DNA"/>
</dbReference>
<evidence type="ECO:0000313" key="3">
    <source>
        <dbReference type="Proteomes" id="UP001165135"/>
    </source>
</evidence>
<dbReference type="InterPro" id="IPR029032">
    <property type="entry name" value="AhpD-like"/>
</dbReference>
<protein>
    <submittedName>
        <fullName evidence="2">Alkyl hydroperoxide reductase AhpD</fullName>
    </submittedName>
</protein>
<dbReference type="InterPro" id="IPR004675">
    <property type="entry name" value="AhpD_core"/>
</dbReference>
<dbReference type="RefSeq" id="WP_285635670.1">
    <property type="nucleotide sequence ID" value="NZ_BSTJ01000018.1"/>
</dbReference>
<evidence type="ECO:0000259" key="1">
    <source>
        <dbReference type="Pfam" id="PF02627"/>
    </source>
</evidence>
<dbReference type="Pfam" id="PF02627">
    <property type="entry name" value="CMD"/>
    <property type="match status" value="1"/>
</dbReference>
<dbReference type="NCBIfam" id="TIGR00778">
    <property type="entry name" value="ahpD_dom"/>
    <property type="match status" value="1"/>
</dbReference>
<gene>
    <name evidence="2" type="ORF">Airi01_096080</name>
</gene>
<feature type="domain" description="Carboxymuconolactone decarboxylase-like" evidence="1">
    <location>
        <begin position="21"/>
        <end position="88"/>
    </location>
</feature>
<dbReference type="PANTHER" id="PTHR35446:SF2">
    <property type="entry name" value="CARBOXYMUCONOLACTONE DECARBOXYLASE-LIKE DOMAIN-CONTAINING PROTEIN"/>
    <property type="match status" value="1"/>
</dbReference>
<dbReference type="InterPro" id="IPR003779">
    <property type="entry name" value="CMD-like"/>
</dbReference>
<sequence>MPFLSSLPDAAGVLDVMKAFPEASAPLVDYHEVVLRGPSALSVGERELIAAYVSGLNACHYCHGVHGAVAEAFGVEEGVLAALLADVESAPVRDELKPLFAYVRKLTLTPSGMTDADADAVFAAGWEEKTLFDAVSVCALFNFMNRLVEGLGVKAPDDGYFAVAARRLTSGRDYTGYRRLIADDPET</sequence>
<dbReference type="AlphaFoldDB" id="A0A9W6RRR6"/>
<reference evidence="2" key="1">
    <citation type="submission" date="2023-03" db="EMBL/GenBank/DDBJ databases">
        <title>Actinoallomurus iriomotensis NBRC 103681.</title>
        <authorList>
            <person name="Ichikawa N."/>
            <person name="Sato H."/>
            <person name="Tonouchi N."/>
        </authorList>
    </citation>
    <scope>NUCLEOTIDE SEQUENCE</scope>
    <source>
        <strain evidence="2">NBRC 103681</strain>
    </source>
</reference>
<dbReference type="Proteomes" id="UP001165135">
    <property type="component" value="Unassembled WGS sequence"/>
</dbReference>
<accession>A0A9W6RRR6</accession>
<organism evidence="2 3">
    <name type="scientific">Actinoallomurus iriomotensis</name>
    <dbReference type="NCBI Taxonomy" id="478107"/>
    <lineage>
        <taxon>Bacteria</taxon>
        <taxon>Bacillati</taxon>
        <taxon>Actinomycetota</taxon>
        <taxon>Actinomycetes</taxon>
        <taxon>Streptosporangiales</taxon>
        <taxon>Thermomonosporaceae</taxon>
        <taxon>Actinoallomurus</taxon>
    </lineage>
</organism>
<comment type="caution">
    <text evidence="2">The sequence shown here is derived from an EMBL/GenBank/DDBJ whole genome shotgun (WGS) entry which is preliminary data.</text>
</comment>
<dbReference type="InterPro" id="IPR010195">
    <property type="entry name" value="Uncharacterised_peroxidase-rel"/>
</dbReference>
<dbReference type="PANTHER" id="PTHR35446">
    <property type="entry name" value="SI:CH211-175M2.5"/>
    <property type="match status" value="1"/>
</dbReference>
<dbReference type="Gene3D" id="1.20.1290.10">
    <property type="entry name" value="AhpD-like"/>
    <property type="match status" value="1"/>
</dbReference>
<dbReference type="SUPFAM" id="SSF69118">
    <property type="entry name" value="AhpD-like"/>
    <property type="match status" value="1"/>
</dbReference>
<dbReference type="GO" id="GO:0051920">
    <property type="term" value="F:peroxiredoxin activity"/>
    <property type="evidence" value="ECO:0007669"/>
    <property type="project" value="InterPro"/>
</dbReference>
<evidence type="ECO:0000313" key="2">
    <source>
        <dbReference type="EMBL" id="GLY81341.1"/>
    </source>
</evidence>
<proteinExistence type="predicted"/>